<comment type="caution">
    <text evidence="11">The sequence shown here is derived from an EMBL/GenBank/DDBJ whole genome shotgun (WGS) entry which is preliminary data.</text>
</comment>
<evidence type="ECO:0000256" key="7">
    <source>
        <dbReference type="ARBA" id="ARBA00023125"/>
    </source>
</evidence>
<sequence>MSEELIQRDLVAAPDHIGPWDYYNIGATTLKALKAAKIIPKKDYAEFETKKPDALIVKKPVIVAAIEYKQPSELKTKKQITDAIQQEIGTAQALNAKVYIVTDGKKTFWINPLTGNPILADSGEPVTTKFNQNSDECVKLISKILSSISKDNDTLLVSSIVDPLPLAQQVWQDLWAVSGATPENCLYTFVEVFIFKYLSDLGVLPVMYSFNNLLTQYGNNSDNEVLEFYAKSVRPKIKELFPGNPKDKTTIINGTIFVSKDDKAVDGYAVVFKKILERFEKFGTLENIDYDFKSKLFETFLKESISKKNWGQFFTPLKVVRSIVSMADIRPGMSICDPACGVGKFLLEPILHDLSRYYKIEDGRLKPQITLSGFDKGFDKDEQKTIILAKANMLIYLSALIRENPSLTVDFANLFNDTFLLQTNSILGTLAHPIENAYDLILTNPPYVMNGSSNLKDEIAKQDELKRYFSISAMGIEGLFMEWIVRAIKPGGKAFVVVPDGIMNRSNDRRLRDFILEECDIDAVISLPINTFFTTNKKTYILAVTKKVPVMRDGIEVKDRQTSRVFTYLCSEIGETRDVYRFDLEQNDLAEAAGLYNMFKGSRDYFKTNDKRCKVVDIDAFYTGAHWSVERWWTHEERIELGIEEEAESVTPEEMGALLGDLANTLLEYQDMFILGGQKKKSELTHKTVKLTDDSLFSLISGGIGKNRTQLQAIDTHSKSDIPVYTAAQKPVAYISPLKGKIPIEASEENPLLSFATNGDGSAGRNFVVHTVPFYLNVDRIVIALKDNQLILPYLYAQISDIKKKYGFNHSFKANRHNLENVTLSIPVTESGDYDIEAQKDIATQFELVGQLKDEIRKQREHIRSVSVEVDLSGYSMVYKPITDLFTVERGSGRYTKAYTQKHLGKYPLYSGNTFGEFAFIDSYDYDTPCLTWAIDGLAGYMMVHKTPFSATNHRGILLPKTADIDIDYIKFALQPLLREAKKGRIGDNGENEYTSLPPFMLKEVEVGIPVDETGKISIELQREIASSYLAIEQYRHEVLGKLDALLNQSIEY</sequence>
<organism evidence="11 12">
    <name type="scientific">[Clostridium] clostridioforme 90A8</name>
    <dbReference type="NCBI Taxonomy" id="999408"/>
    <lineage>
        <taxon>Bacteria</taxon>
        <taxon>Bacillati</taxon>
        <taxon>Bacillota</taxon>
        <taxon>Clostridia</taxon>
        <taxon>Lachnospirales</taxon>
        <taxon>Lachnospiraceae</taxon>
        <taxon>Enterocloster</taxon>
    </lineage>
</organism>
<comment type="similarity">
    <text evidence="1">Belongs to the type-I restriction system S methylase family.</text>
</comment>
<dbReference type="GO" id="GO:0009007">
    <property type="term" value="F:site-specific DNA-methyltransferase (adenine-specific) activity"/>
    <property type="evidence" value="ECO:0007669"/>
    <property type="project" value="UniProtKB-EC"/>
</dbReference>
<protein>
    <recommendedName>
        <fullName evidence="2">site-specific DNA-methyltransferase (adenine-specific)</fullName>
        <ecNumber evidence="2">2.1.1.72</ecNumber>
    </recommendedName>
</protein>
<dbReference type="AlphaFoldDB" id="A0A0E2H7K8"/>
<evidence type="ECO:0000259" key="9">
    <source>
        <dbReference type="Pfam" id="PF01420"/>
    </source>
</evidence>
<dbReference type="Pfam" id="PF01420">
    <property type="entry name" value="Methylase_S"/>
    <property type="match status" value="2"/>
</dbReference>
<evidence type="ECO:0000256" key="5">
    <source>
        <dbReference type="ARBA" id="ARBA00022691"/>
    </source>
</evidence>
<dbReference type="SUPFAM" id="SSF116734">
    <property type="entry name" value="DNA methylase specificity domain"/>
    <property type="match status" value="1"/>
</dbReference>
<evidence type="ECO:0000259" key="10">
    <source>
        <dbReference type="Pfam" id="PF02384"/>
    </source>
</evidence>
<dbReference type="GO" id="GO:0003677">
    <property type="term" value="F:DNA binding"/>
    <property type="evidence" value="ECO:0007669"/>
    <property type="project" value="UniProtKB-KW"/>
</dbReference>
<evidence type="ECO:0000313" key="11">
    <source>
        <dbReference type="EMBL" id="ENZ12488.1"/>
    </source>
</evidence>
<keyword evidence="6" id="KW-0680">Restriction system</keyword>
<evidence type="ECO:0000256" key="1">
    <source>
        <dbReference type="ARBA" id="ARBA00010923"/>
    </source>
</evidence>
<dbReference type="InterPro" id="IPR003356">
    <property type="entry name" value="DNA_methylase_A-5"/>
</dbReference>
<evidence type="ECO:0000256" key="6">
    <source>
        <dbReference type="ARBA" id="ARBA00022747"/>
    </source>
</evidence>
<dbReference type="RefSeq" id="WP_002593714.1">
    <property type="nucleotide sequence ID" value="NZ_KB850979.1"/>
</dbReference>
<keyword evidence="3" id="KW-0489">Methyltransferase</keyword>
<dbReference type="PANTHER" id="PTHR42933:SF3">
    <property type="entry name" value="TYPE I RESTRICTION ENZYME MJAVIII METHYLASE SUBUNIT"/>
    <property type="match status" value="1"/>
</dbReference>
<dbReference type="GO" id="GO:0009307">
    <property type="term" value="P:DNA restriction-modification system"/>
    <property type="evidence" value="ECO:0007669"/>
    <property type="project" value="UniProtKB-KW"/>
</dbReference>
<keyword evidence="7" id="KW-0238">DNA-binding</keyword>
<dbReference type="InterPro" id="IPR002052">
    <property type="entry name" value="DNA_methylase_N6_adenine_CS"/>
</dbReference>
<comment type="catalytic activity">
    <reaction evidence="8">
        <text>a 2'-deoxyadenosine in DNA + S-adenosyl-L-methionine = an N(6)-methyl-2'-deoxyadenosine in DNA + S-adenosyl-L-homocysteine + H(+)</text>
        <dbReference type="Rhea" id="RHEA:15197"/>
        <dbReference type="Rhea" id="RHEA-COMP:12418"/>
        <dbReference type="Rhea" id="RHEA-COMP:12419"/>
        <dbReference type="ChEBI" id="CHEBI:15378"/>
        <dbReference type="ChEBI" id="CHEBI:57856"/>
        <dbReference type="ChEBI" id="CHEBI:59789"/>
        <dbReference type="ChEBI" id="CHEBI:90615"/>
        <dbReference type="ChEBI" id="CHEBI:90616"/>
        <dbReference type="EC" id="2.1.1.72"/>
    </reaction>
</comment>
<evidence type="ECO:0000256" key="3">
    <source>
        <dbReference type="ARBA" id="ARBA00022603"/>
    </source>
</evidence>
<name>A0A0E2H7K8_9FIRM</name>
<feature type="domain" description="Type I restriction modification DNA specificity" evidence="9">
    <location>
        <begin position="706"/>
        <end position="856"/>
    </location>
</feature>
<feature type="domain" description="DNA methylase adenine-specific" evidence="10">
    <location>
        <begin position="291"/>
        <end position="619"/>
    </location>
</feature>
<accession>A0A0E2H7K8</accession>
<dbReference type="InterPro" id="IPR029063">
    <property type="entry name" value="SAM-dependent_MTases_sf"/>
</dbReference>
<evidence type="ECO:0000313" key="12">
    <source>
        <dbReference type="Proteomes" id="UP000013085"/>
    </source>
</evidence>
<gene>
    <name evidence="11" type="ORF">HMPREF1090_03619</name>
</gene>
<evidence type="ECO:0000256" key="8">
    <source>
        <dbReference type="ARBA" id="ARBA00047942"/>
    </source>
</evidence>
<dbReference type="EMBL" id="AGYR01000039">
    <property type="protein sequence ID" value="ENZ12488.1"/>
    <property type="molecule type" value="Genomic_DNA"/>
</dbReference>
<proteinExistence type="inferred from homology"/>
<evidence type="ECO:0000256" key="2">
    <source>
        <dbReference type="ARBA" id="ARBA00011900"/>
    </source>
</evidence>
<reference evidence="11 12" key="1">
    <citation type="submission" date="2013-01" db="EMBL/GenBank/DDBJ databases">
        <title>The Genome Sequence of Clostridium clostridioforme 90A8.</title>
        <authorList>
            <consortium name="The Broad Institute Genome Sequencing Platform"/>
            <person name="Earl A."/>
            <person name="Ward D."/>
            <person name="Feldgarden M."/>
            <person name="Gevers D."/>
            <person name="Courvalin P."/>
            <person name="Lambert T."/>
            <person name="Walker B."/>
            <person name="Young S.K."/>
            <person name="Zeng Q."/>
            <person name="Gargeya S."/>
            <person name="Fitzgerald M."/>
            <person name="Haas B."/>
            <person name="Abouelleil A."/>
            <person name="Alvarado L."/>
            <person name="Arachchi H.M."/>
            <person name="Berlin A.M."/>
            <person name="Chapman S.B."/>
            <person name="Dewar J."/>
            <person name="Goldberg J."/>
            <person name="Griggs A."/>
            <person name="Gujja S."/>
            <person name="Hansen M."/>
            <person name="Howarth C."/>
            <person name="Imamovic A."/>
            <person name="Larimer J."/>
            <person name="McCowan C."/>
            <person name="Murphy C."/>
            <person name="Neiman D."/>
            <person name="Pearson M."/>
            <person name="Priest M."/>
            <person name="Roberts A."/>
            <person name="Saif S."/>
            <person name="Shea T."/>
            <person name="Sisk P."/>
            <person name="Sykes S."/>
            <person name="Wortman J."/>
            <person name="Nusbaum C."/>
            <person name="Birren B."/>
        </authorList>
    </citation>
    <scope>NUCLEOTIDE SEQUENCE [LARGE SCALE GENOMIC DNA]</scope>
    <source>
        <strain evidence="11 12">90A8</strain>
    </source>
</reference>
<feature type="domain" description="Type I restriction modification DNA specificity" evidence="9">
    <location>
        <begin position="879"/>
        <end position="1026"/>
    </location>
</feature>
<keyword evidence="5" id="KW-0949">S-adenosyl-L-methionine</keyword>
<dbReference type="PRINTS" id="PR00507">
    <property type="entry name" value="N12N6MTFRASE"/>
</dbReference>
<dbReference type="GO" id="GO:0032259">
    <property type="term" value="P:methylation"/>
    <property type="evidence" value="ECO:0007669"/>
    <property type="project" value="UniProtKB-KW"/>
</dbReference>
<dbReference type="Pfam" id="PF02384">
    <property type="entry name" value="N6_Mtase"/>
    <property type="match status" value="1"/>
</dbReference>
<dbReference type="Proteomes" id="UP000013085">
    <property type="component" value="Unassembled WGS sequence"/>
</dbReference>
<dbReference type="HOGENOM" id="CLU_015762_0_0_9"/>
<dbReference type="SUPFAM" id="SSF53335">
    <property type="entry name" value="S-adenosyl-L-methionine-dependent methyltransferases"/>
    <property type="match status" value="1"/>
</dbReference>
<dbReference type="InterPro" id="IPR051537">
    <property type="entry name" value="DNA_Adenine_Mtase"/>
</dbReference>
<keyword evidence="4" id="KW-0808">Transferase</keyword>
<dbReference type="PATRIC" id="fig|999408.3.peg.3882"/>
<evidence type="ECO:0000256" key="4">
    <source>
        <dbReference type="ARBA" id="ARBA00022679"/>
    </source>
</evidence>
<dbReference type="Gene3D" id="3.40.50.150">
    <property type="entry name" value="Vaccinia Virus protein VP39"/>
    <property type="match status" value="1"/>
</dbReference>
<dbReference type="GO" id="GO:0008170">
    <property type="term" value="F:N-methyltransferase activity"/>
    <property type="evidence" value="ECO:0007669"/>
    <property type="project" value="InterPro"/>
</dbReference>
<dbReference type="EC" id="2.1.1.72" evidence="2"/>
<dbReference type="PROSITE" id="PS00092">
    <property type="entry name" value="N6_MTASE"/>
    <property type="match status" value="1"/>
</dbReference>
<dbReference type="PANTHER" id="PTHR42933">
    <property type="entry name" value="SLR6095 PROTEIN"/>
    <property type="match status" value="1"/>
</dbReference>
<dbReference type="Gene3D" id="3.90.220.20">
    <property type="entry name" value="DNA methylase specificity domains"/>
    <property type="match status" value="1"/>
</dbReference>
<dbReference type="InterPro" id="IPR000055">
    <property type="entry name" value="Restrct_endonuc_typeI_TRD"/>
</dbReference>
<dbReference type="InterPro" id="IPR044946">
    <property type="entry name" value="Restrct_endonuc_typeI_TRD_sf"/>
</dbReference>